<accession>J3MCW9</accession>
<feature type="region of interest" description="Disordered" evidence="1">
    <location>
        <begin position="62"/>
        <end position="102"/>
    </location>
</feature>
<dbReference type="STRING" id="4533.J3MCW9"/>
<keyword evidence="3" id="KW-1185">Reference proteome</keyword>
<dbReference type="HOGENOM" id="CLU_2284655_0_0_1"/>
<reference evidence="2" key="1">
    <citation type="journal article" date="2013" name="Nat. Commun.">
        <title>Whole-genome sequencing of Oryza brachyantha reveals mechanisms underlying Oryza genome evolution.</title>
        <authorList>
            <person name="Chen J."/>
            <person name="Huang Q."/>
            <person name="Gao D."/>
            <person name="Wang J."/>
            <person name="Lang Y."/>
            <person name="Liu T."/>
            <person name="Li B."/>
            <person name="Bai Z."/>
            <person name="Luis Goicoechea J."/>
            <person name="Liang C."/>
            <person name="Chen C."/>
            <person name="Zhang W."/>
            <person name="Sun S."/>
            <person name="Liao Y."/>
            <person name="Zhang X."/>
            <person name="Yang L."/>
            <person name="Song C."/>
            <person name="Wang M."/>
            <person name="Shi J."/>
            <person name="Liu G."/>
            <person name="Liu J."/>
            <person name="Zhou H."/>
            <person name="Zhou W."/>
            <person name="Yu Q."/>
            <person name="An N."/>
            <person name="Chen Y."/>
            <person name="Cai Q."/>
            <person name="Wang B."/>
            <person name="Liu B."/>
            <person name="Min J."/>
            <person name="Huang Y."/>
            <person name="Wu H."/>
            <person name="Li Z."/>
            <person name="Zhang Y."/>
            <person name="Yin Y."/>
            <person name="Song W."/>
            <person name="Jiang J."/>
            <person name="Jackson S.A."/>
            <person name="Wing R.A."/>
            <person name="Wang J."/>
            <person name="Chen M."/>
        </authorList>
    </citation>
    <scope>NUCLEOTIDE SEQUENCE [LARGE SCALE GENOMIC DNA]</scope>
    <source>
        <strain evidence="2">cv. IRGC 101232</strain>
    </source>
</reference>
<evidence type="ECO:0000313" key="2">
    <source>
        <dbReference type="EnsemblPlants" id="OB06G18630.1"/>
    </source>
</evidence>
<dbReference type="Proteomes" id="UP000006038">
    <property type="component" value="Chromosome 6"/>
</dbReference>
<dbReference type="Gramene" id="OB06G18630.1">
    <property type="protein sequence ID" value="OB06G18630.1"/>
    <property type="gene ID" value="OB06G18630"/>
</dbReference>
<evidence type="ECO:0000313" key="3">
    <source>
        <dbReference type="Proteomes" id="UP000006038"/>
    </source>
</evidence>
<sequence length="102" mass="10840">MSVTCYLAARSRQEVRQMVAELGSHGAEAAELMKQTVPGLATAMEQAQHLLDMYAAEEEELARKKMKRASDSPPAGGDQHAKLSKVVGADGGARASPIVPCF</sequence>
<proteinExistence type="predicted"/>
<evidence type="ECO:0000256" key="1">
    <source>
        <dbReference type="SAM" id="MobiDB-lite"/>
    </source>
</evidence>
<organism evidence="2">
    <name type="scientific">Oryza brachyantha</name>
    <name type="common">malo sina</name>
    <dbReference type="NCBI Taxonomy" id="4533"/>
    <lineage>
        <taxon>Eukaryota</taxon>
        <taxon>Viridiplantae</taxon>
        <taxon>Streptophyta</taxon>
        <taxon>Embryophyta</taxon>
        <taxon>Tracheophyta</taxon>
        <taxon>Spermatophyta</taxon>
        <taxon>Magnoliopsida</taxon>
        <taxon>Liliopsida</taxon>
        <taxon>Poales</taxon>
        <taxon>Poaceae</taxon>
        <taxon>BOP clade</taxon>
        <taxon>Oryzoideae</taxon>
        <taxon>Oryzeae</taxon>
        <taxon>Oryzinae</taxon>
        <taxon>Oryza</taxon>
    </lineage>
</organism>
<dbReference type="EnsemblPlants" id="OB06G18630.1">
    <property type="protein sequence ID" value="OB06G18630.1"/>
    <property type="gene ID" value="OB06G18630"/>
</dbReference>
<reference evidence="2" key="2">
    <citation type="submission" date="2013-04" db="UniProtKB">
        <authorList>
            <consortium name="EnsemblPlants"/>
        </authorList>
    </citation>
    <scope>IDENTIFICATION</scope>
</reference>
<protein>
    <submittedName>
        <fullName evidence="2">Uncharacterized protein</fullName>
    </submittedName>
</protein>
<name>J3MCW9_ORYBR</name>